<evidence type="ECO:0000256" key="2">
    <source>
        <dbReference type="ARBA" id="ARBA00022475"/>
    </source>
</evidence>
<evidence type="ECO:0000256" key="1">
    <source>
        <dbReference type="ARBA" id="ARBA00004651"/>
    </source>
</evidence>
<dbReference type="EMBL" id="BPQR01000042">
    <property type="protein sequence ID" value="GJE07181.1"/>
    <property type="molecule type" value="Genomic_DNA"/>
</dbReference>
<comment type="caution">
    <text evidence="7">The sequence shown here is derived from an EMBL/GenBank/DDBJ whole genome shotgun (WGS) entry which is preliminary data.</text>
</comment>
<name>A0ABQ4SVF6_9HYPH</name>
<dbReference type="PANTHER" id="PTHR33529">
    <property type="entry name" value="SLR0882 PROTEIN-RELATED"/>
    <property type="match status" value="1"/>
</dbReference>
<evidence type="ECO:0000256" key="3">
    <source>
        <dbReference type="ARBA" id="ARBA00022692"/>
    </source>
</evidence>
<evidence type="ECO:0000256" key="5">
    <source>
        <dbReference type="ARBA" id="ARBA00023136"/>
    </source>
</evidence>
<evidence type="ECO:0000256" key="6">
    <source>
        <dbReference type="SAM" id="Phobius"/>
    </source>
</evidence>
<keyword evidence="3 6" id="KW-0812">Transmembrane</keyword>
<reference evidence="7" key="1">
    <citation type="journal article" date="2021" name="Front. Microbiol.">
        <title>Comprehensive Comparative Genomics and Phenotyping of Methylobacterium Species.</title>
        <authorList>
            <person name="Alessa O."/>
            <person name="Ogura Y."/>
            <person name="Fujitani Y."/>
            <person name="Takami H."/>
            <person name="Hayashi T."/>
            <person name="Sahin N."/>
            <person name="Tani A."/>
        </authorList>
    </citation>
    <scope>NUCLEOTIDE SEQUENCE</scope>
    <source>
        <strain evidence="7">LMG 23639</strain>
    </source>
</reference>
<protein>
    <submittedName>
        <fullName evidence="7">Lipopolysaccharide export system permease protein LptG</fullName>
    </submittedName>
</protein>
<sequence>MSVLIGPTLGRYFAMRFVRTILGVFVTVFALVYTLDFVELLRRAGEAEGATPGLMAQLSLYRTPAVAEAVLPFAVLFGSMAALLQLSRKLELVVARAAGISAWQFLQPGVFVALAVGLVTVGVYNPLSAALKQRSTEIEAKIFAKATKASSGKDLWIRQRSLDGQAILRAETAIEGTTTLAGVSVFTFDEEGRFVSQIEAARASLHDGYWELTDARLLSAGAPPESFGSYLIASTLDPGQVRQRFTPPESVPFWQLPETIARNERAGLDATRYRLQYDVLLARPMLFVAMVLVAATVSLRFFRFGGVGKLVLGGVAAGFALYVVRQVMEGLGASGIVAPGIAAWFPAVVGSLLGTVTLLYQEDG</sequence>
<dbReference type="InterPro" id="IPR030923">
    <property type="entry name" value="LptG"/>
</dbReference>
<dbReference type="PANTHER" id="PTHR33529:SF2">
    <property type="entry name" value="LIPOPOLYSACCHARIDE EXPORT SYSTEM PERMEASE PROTEIN LPTG"/>
    <property type="match status" value="1"/>
</dbReference>
<feature type="transmembrane region" description="Helical" evidence="6">
    <location>
        <begin position="105"/>
        <end position="124"/>
    </location>
</feature>
<accession>A0ABQ4SVF6</accession>
<evidence type="ECO:0000256" key="4">
    <source>
        <dbReference type="ARBA" id="ARBA00022989"/>
    </source>
</evidence>
<keyword evidence="5 6" id="KW-0472">Membrane</keyword>
<dbReference type="Pfam" id="PF03739">
    <property type="entry name" value="LptF_LptG"/>
    <property type="match status" value="1"/>
</dbReference>
<feature type="transmembrane region" description="Helical" evidence="6">
    <location>
        <begin position="12"/>
        <end position="33"/>
    </location>
</feature>
<gene>
    <name evidence="7" type="primary">lptG</name>
    <name evidence="7" type="ORF">AOPFMNJM_2506</name>
</gene>
<proteinExistence type="predicted"/>
<feature type="transmembrane region" description="Helical" evidence="6">
    <location>
        <begin position="307"/>
        <end position="324"/>
    </location>
</feature>
<keyword evidence="4 6" id="KW-1133">Transmembrane helix</keyword>
<evidence type="ECO:0000313" key="7">
    <source>
        <dbReference type="EMBL" id="GJE07181.1"/>
    </source>
</evidence>
<feature type="transmembrane region" description="Helical" evidence="6">
    <location>
        <begin position="280"/>
        <end position="301"/>
    </location>
</feature>
<dbReference type="InterPro" id="IPR005495">
    <property type="entry name" value="LptG/LptF_permease"/>
</dbReference>
<evidence type="ECO:0000313" key="8">
    <source>
        <dbReference type="Proteomes" id="UP001055102"/>
    </source>
</evidence>
<organism evidence="7 8">
    <name type="scientific">Methylobacterium jeotgali</name>
    <dbReference type="NCBI Taxonomy" id="381630"/>
    <lineage>
        <taxon>Bacteria</taxon>
        <taxon>Pseudomonadati</taxon>
        <taxon>Pseudomonadota</taxon>
        <taxon>Alphaproteobacteria</taxon>
        <taxon>Hyphomicrobiales</taxon>
        <taxon>Methylobacteriaceae</taxon>
        <taxon>Methylobacterium</taxon>
    </lineage>
</organism>
<dbReference type="NCBIfam" id="TIGR04408">
    <property type="entry name" value="LptG_lptG"/>
    <property type="match status" value="1"/>
</dbReference>
<keyword evidence="8" id="KW-1185">Reference proteome</keyword>
<keyword evidence="2" id="KW-1003">Cell membrane</keyword>
<feature type="transmembrane region" description="Helical" evidence="6">
    <location>
        <begin position="336"/>
        <end position="360"/>
    </location>
</feature>
<dbReference type="Proteomes" id="UP001055102">
    <property type="component" value="Unassembled WGS sequence"/>
</dbReference>
<feature type="transmembrane region" description="Helical" evidence="6">
    <location>
        <begin position="65"/>
        <end position="85"/>
    </location>
</feature>
<reference evidence="7" key="2">
    <citation type="submission" date="2021-08" db="EMBL/GenBank/DDBJ databases">
        <authorList>
            <person name="Tani A."/>
            <person name="Ola A."/>
            <person name="Ogura Y."/>
            <person name="Katsura K."/>
            <person name="Hayashi T."/>
        </authorList>
    </citation>
    <scope>NUCLEOTIDE SEQUENCE</scope>
    <source>
        <strain evidence="7">LMG 23639</strain>
    </source>
</reference>
<comment type="subcellular location">
    <subcellularLocation>
        <location evidence="1">Cell membrane</location>
        <topology evidence="1">Multi-pass membrane protein</topology>
    </subcellularLocation>
</comment>